<evidence type="ECO:0000313" key="5">
    <source>
        <dbReference type="EMBL" id="CAD2170464.1"/>
    </source>
</evidence>
<dbReference type="OrthoDB" id="442176at2759"/>
<dbReference type="PANTHER" id="PTHR23359">
    <property type="entry name" value="NUCLEOTIDE KINASE"/>
    <property type="match status" value="1"/>
</dbReference>
<keyword evidence="4" id="KW-1133">Transmembrane helix</keyword>
<dbReference type="InterPro" id="IPR000850">
    <property type="entry name" value="Adenylat/UMP-CMP_kin"/>
</dbReference>
<dbReference type="GO" id="GO:0019205">
    <property type="term" value="F:nucleobase-containing compound kinase activity"/>
    <property type="evidence" value="ECO:0007669"/>
    <property type="project" value="InterPro"/>
</dbReference>
<evidence type="ECO:0000256" key="1">
    <source>
        <dbReference type="ARBA" id="ARBA00022679"/>
    </source>
</evidence>
<organism evidence="5 6">
    <name type="scientific">Meloidogyne enterolobii</name>
    <name type="common">Root-knot nematode worm</name>
    <name type="synonym">Meloidogyne mayaguensis</name>
    <dbReference type="NCBI Taxonomy" id="390850"/>
    <lineage>
        <taxon>Eukaryota</taxon>
        <taxon>Metazoa</taxon>
        <taxon>Ecdysozoa</taxon>
        <taxon>Nematoda</taxon>
        <taxon>Chromadorea</taxon>
        <taxon>Rhabditida</taxon>
        <taxon>Tylenchina</taxon>
        <taxon>Tylenchomorpha</taxon>
        <taxon>Tylenchoidea</taxon>
        <taxon>Meloidogynidae</taxon>
        <taxon>Meloidogyninae</taxon>
        <taxon>Meloidogyne</taxon>
    </lineage>
</organism>
<keyword evidence="3" id="KW-0418">Kinase</keyword>
<dbReference type="AlphaFoldDB" id="A0A6V7V834"/>
<feature type="transmembrane region" description="Helical" evidence="4">
    <location>
        <begin position="190"/>
        <end position="211"/>
    </location>
</feature>
<protein>
    <submittedName>
        <fullName evidence="5">Uncharacterized protein</fullName>
    </submittedName>
</protein>
<gene>
    <name evidence="5" type="ORF">MENT_LOCUS21873</name>
</gene>
<keyword evidence="1" id="KW-0808">Transferase</keyword>
<name>A0A6V7V834_MELEN</name>
<keyword evidence="4" id="KW-0472">Membrane</keyword>
<dbReference type="SUPFAM" id="SSF52540">
    <property type="entry name" value="P-loop containing nucleoside triphosphate hydrolases"/>
    <property type="match status" value="1"/>
</dbReference>
<dbReference type="HAMAP" id="MF_00235">
    <property type="entry name" value="Adenylate_kinase_Adk"/>
    <property type="match status" value="1"/>
</dbReference>
<evidence type="ECO:0000256" key="4">
    <source>
        <dbReference type="SAM" id="Phobius"/>
    </source>
</evidence>
<dbReference type="Gene3D" id="3.40.50.300">
    <property type="entry name" value="P-loop containing nucleotide triphosphate hydrolases"/>
    <property type="match status" value="1"/>
</dbReference>
<dbReference type="InterPro" id="IPR027417">
    <property type="entry name" value="P-loop_NTPase"/>
</dbReference>
<dbReference type="Pfam" id="PF00406">
    <property type="entry name" value="ADK"/>
    <property type="match status" value="1"/>
</dbReference>
<evidence type="ECO:0000313" key="6">
    <source>
        <dbReference type="Proteomes" id="UP000580250"/>
    </source>
</evidence>
<accession>A0A6V7V834</accession>
<keyword evidence="2" id="KW-0547">Nucleotide-binding</keyword>
<evidence type="ECO:0000256" key="3">
    <source>
        <dbReference type="ARBA" id="ARBA00022777"/>
    </source>
</evidence>
<dbReference type="EMBL" id="CAJEWN010000169">
    <property type="protein sequence ID" value="CAD2170464.1"/>
    <property type="molecule type" value="Genomic_DNA"/>
</dbReference>
<reference evidence="5 6" key="1">
    <citation type="submission" date="2020-08" db="EMBL/GenBank/DDBJ databases">
        <authorList>
            <person name="Koutsovoulos G."/>
            <person name="Danchin GJ E."/>
        </authorList>
    </citation>
    <scope>NUCLEOTIDE SEQUENCE [LARGE SCALE GENOMIC DNA]</scope>
</reference>
<proteinExistence type="inferred from homology"/>
<sequence length="346" mass="38611">MAAEVSSGSPLVLQFSKTLKAGQVFEWDMELYLIEKAMLKAVEGGAKGFLIDGFPRDLSPSHLVIFFDVTEETLVKRLMFRGKTSGREDDNKETIRNRFRTFYEAAKPVVEYYQGKGKLAKINAEETIDDIFAEVCRLLGKSENEPKPSTSFTPAVIQITTEETNGLANGQQQMQQDCCVVCRVPAVHNWLAFIGLILVIGFGIFSTWSSLTGRIDTVMGQLIGVVYGRRLEEGLAPLMDAATQLTQPISCQIYACQPPQLRAASKQEEKKCSCFCCWPCCNIPKMPTNRSWINFVTLLVVVLIIFGYLSYSLSSKIDNMLSLLATLVSDIEDLKNEPNKLDSNRN</sequence>
<dbReference type="GO" id="GO:0006139">
    <property type="term" value="P:nucleobase-containing compound metabolic process"/>
    <property type="evidence" value="ECO:0007669"/>
    <property type="project" value="InterPro"/>
</dbReference>
<dbReference type="GO" id="GO:0005524">
    <property type="term" value="F:ATP binding"/>
    <property type="evidence" value="ECO:0007669"/>
    <property type="project" value="InterPro"/>
</dbReference>
<comment type="caution">
    <text evidence="5">The sequence shown here is derived from an EMBL/GenBank/DDBJ whole genome shotgun (WGS) entry which is preliminary data.</text>
</comment>
<dbReference type="Proteomes" id="UP000580250">
    <property type="component" value="Unassembled WGS sequence"/>
</dbReference>
<evidence type="ECO:0000256" key="2">
    <source>
        <dbReference type="ARBA" id="ARBA00022741"/>
    </source>
</evidence>
<feature type="transmembrane region" description="Helical" evidence="4">
    <location>
        <begin position="292"/>
        <end position="311"/>
    </location>
</feature>
<dbReference type="CDD" id="cd01428">
    <property type="entry name" value="ADK"/>
    <property type="match status" value="1"/>
</dbReference>
<keyword evidence="4" id="KW-0812">Transmembrane</keyword>